<accession>A0A6J6U7G6</accession>
<dbReference type="Pfam" id="PF13558">
    <property type="entry name" value="SbcC_Walker_B"/>
    <property type="match status" value="1"/>
</dbReference>
<dbReference type="SUPFAM" id="SSF52540">
    <property type="entry name" value="P-loop containing nucleoside triphosphate hydrolases"/>
    <property type="match status" value="1"/>
</dbReference>
<dbReference type="PANTHER" id="PTHR32114">
    <property type="entry name" value="ABC TRANSPORTER ABCH.3"/>
    <property type="match status" value="1"/>
</dbReference>
<dbReference type="Pfam" id="PF13476">
    <property type="entry name" value="AAA_23"/>
    <property type="match status" value="1"/>
</dbReference>
<name>A0A6J6U7G6_9ZZZZ</name>
<gene>
    <name evidence="3" type="ORF">UFOPK2761_02240</name>
</gene>
<evidence type="ECO:0000256" key="1">
    <source>
        <dbReference type="SAM" id="Coils"/>
    </source>
</evidence>
<dbReference type="GO" id="GO:0006302">
    <property type="term" value="P:double-strand break repair"/>
    <property type="evidence" value="ECO:0007669"/>
    <property type="project" value="InterPro"/>
</dbReference>
<dbReference type="Gene3D" id="3.40.50.300">
    <property type="entry name" value="P-loop containing nucleotide triphosphate hydrolases"/>
    <property type="match status" value="2"/>
</dbReference>
<dbReference type="GO" id="GO:0016887">
    <property type="term" value="F:ATP hydrolysis activity"/>
    <property type="evidence" value="ECO:0007669"/>
    <property type="project" value="InterPro"/>
</dbReference>
<feature type="domain" description="Rad50/SbcC-type AAA" evidence="2">
    <location>
        <begin position="5"/>
        <end position="215"/>
    </location>
</feature>
<keyword evidence="1" id="KW-0175">Coiled coil</keyword>
<dbReference type="PANTHER" id="PTHR32114:SF2">
    <property type="entry name" value="ABC TRANSPORTER ABCH.3"/>
    <property type="match status" value="1"/>
</dbReference>
<feature type="coiled-coil region" evidence="1">
    <location>
        <begin position="594"/>
        <end position="649"/>
    </location>
</feature>
<proteinExistence type="predicted"/>
<dbReference type="AlphaFoldDB" id="A0A6J6U7G6"/>
<protein>
    <submittedName>
        <fullName evidence="3">Unannotated protein</fullName>
    </submittedName>
</protein>
<dbReference type="InterPro" id="IPR038729">
    <property type="entry name" value="Rad50/SbcC_AAA"/>
</dbReference>
<dbReference type="InterPro" id="IPR027417">
    <property type="entry name" value="P-loop_NTPase"/>
</dbReference>
<dbReference type="EMBL" id="CAEZYQ010000018">
    <property type="protein sequence ID" value="CAB4755004.1"/>
    <property type="molecule type" value="Genomic_DNA"/>
</dbReference>
<reference evidence="3" key="1">
    <citation type="submission" date="2020-05" db="EMBL/GenBank/DDBJ databases">
        <authorList>
            <person name="Chiriac C."/>
            <person name="Salcher M."/>
            <person name="Ghai R."/>
            <person name="Kavagutti S V."/>
        </authorList>
    </citation>
    <scope>NUCLEOTIDE SEQUENCE</scope>
</reference>
<sequence length="1062" mass="114133">MRLHRLEVTAFGPFAGTVEVDLDRLSEGGLFLLTGATGAGKTSILDAVCFALYGDVPGDRGKAKSLRSDHAAPGVRPRVELELSVGGRRLRLVRSPSWDRPKKKGAGWTTEQASVVFSERVGTPDSPEWRTLSTRLDEAGQLVGDLLGMTRTQFTQVAMLPQGQFQAFLRARSEERHALLQQLFRTGRFEDVEAWLKERRRALRQESSQVEERLADLASRVSETAGLPAPEPGDWAEQLLPWASSARADVAASLASTTEQVAAAAHAEEQAREQLAVARAAKERHRRRAAAAAEHARLLERAEQHADDVASLDAARRAAPVGVAAARRDEARHEVQRLARRAETLHEGPLAPVPALRLAPADALARVEDSLGSALGSVRATLPRLTLLQRTEARLPALSAACIAAEERLADCEATGAGLPDRITSARERLSTLREAAAALPVHQAARTALLERRDAALEVRRVERDLEVARLAHLEARERAATSHEHLLAVREARIESMAAELAGSLAVGACCPVCGSAEHPAKAQAAPGDPDAALERDAQRRLDDDKSAEHLRAMDVRDLETRRALLLERAAGVDPAEADEQLAVLDILVTEAASARDAVPAAAEALDRLEQQLAEHGQTLEHARAVLVEAREQHRTAEGEVARLDAELRETAVAALRALADDGTEVRCLVDDAWPTDAPGADEPDLLDLLRAVEPSPIRSRPDVLAIALDVDLDAAHAEGHPDLPALEAALAERQRAVRDLAAVLVARAAADRALAEAEAHLEEVLGRAGFAALGDALEAALPDPDLARLEEAVQHHRTRLAAVTEVLADDQPEHTEDATVPADLASLERTHADALTALGRTRAAATGLTERTGRLTALLGELERTLEAWQPLREQLVLVSQLAAFVEGRSSDNSLQMRLSAYVLAWRLSQVVAAANERLAGMTDRRYALEHTGRRGAGETRGGLSLRVRDDWSGESRDPVTLSGGETFVVSLALALGLADVISQEAGGTELDTLFVDEGFGSLDADTLEDVMDTLDSLREGGRVVGVVSHVADMRDRIPVQLHVAKGRSGSTVVLRHGV</sequence>
<evidence type="ECO:0000259" key="2">
    <source>
        <dbReference type="Pfam" id="PF13476"/>
    </source>
</evidence>
<evidence type="ECO:0000313" key="3">
    <source>
        <dbReference type="EMBL" id="CAB4755004.1"/>
    </source>
</evidence>
<organism evidence="3">
    <name type="scientific">freshwater metagenome</name>
    <dbReference type="NCBI Taxonomy" id="449393"/>
    <lineage>
        <taxon>unclassified sequences</taxon>
        <taxon>metagenomes</taxon>
        <taxon>ecological metagenomes</taxon>
    </lineage>
</organism>